<feature type="region of interest" description="Disordered" evidence="1">
    <location>
        <begin position="167"/>
        <end position="193"/>
    </location>
</feature>
<reference evidence="3" key="1">
    <citation type="submission" date="2014-05" db="EMBL/GenBank/DDBJ databases">
        <authorList>
            <person name="Chronopoulou M."/>
        </authorList>
    </citation>
    <scope>NUCLEOTIDE SEQUENCE</scope>
    <source>
        <tissue evidence="3">Whole organism</tissue>
    </source>
</reference>
<evidence type="ECO:0000313" key="3">
    <source>
        <dbReference type="EMBL" id="CDW26593.1"/>
    </source>
</evidence>
<sequence length="283" mass="31302">SNQKKILSILTWNLTPSNMKFIDLLAFSLVLFNVVSPLVSASIKSPQDNEKVLEEHLSDLFVGLKEDPIINEQTVVEVSPPFVQEDIAEVVIQRKKEEDGACHPKDLSCSGKVSLIDTITAGQIDDIIDVGSGSGDDSETVATAIEGQSDNLMEPIMKPFAKVTHKKEKDLNASINESKAEEEDSKKPSMKTPPLISLLQEGVEEELSIKDKKVEAIKEHSHEKVVHHLNNHAKNIKKKTVVPSLKARSDDILIPMDEPNEEDNKKNEEHSHGLLGSVFNFFG</sequence>
<feature type="transmembrane region" description="Helical" evidence="2">
    <location>
        <begin position="21"/>
        <end position="39"/>
    </location>
</feature>
<evidence type="ECO:0000256" key="1">
    <source>
        <dbReference type="SAM" id="MobiDB-lite"/>
    </source>
</evidence>
<dbReference type="AlphaFoldDB" id="A0A0K2TKM0"/>
<evidence type="ECO:0000256" key="2">
    <source>
        <dbReference type="SAM" id="Phobius"/>
    </source>
</evidence>
<proteinExistence type="predicted"/>
<dbReference type="EMBL" id="HACA01009232">
    <property type="protein sequence ID" value="CDW26593.1"/>
    <property type="molecule type" value="Transcribed_RNA"/>
</dbReference>
<protein>
    <submittedName>
        <fullName evidence="3">Uncharacterized protein</fullName>
    </submittedName>
</protein>
<feature type="non-terminal residue" evidence="3">
    <location>
        <position position="1"/>
    </location>
</feature>
<keyword evidence="2" id="KW-0472">Membrane</keyword>
<keyword evidence="2" id="KW-0812">Transmembrane</keyword>
<name>A0A0K2TKM0_LEPSM</name>
<accession>A0A0K2TKM0</accession>
<keyword evidence="2" id="KW-1133">Transmembrane helix</keyword>
<organism evidence="3">
    <name type="scientific">Lepeophtheirus salmonis</name>
    <name type="common">Salmon louse</name>
    <name type="synonym">Caligus salmonis</name>
    <dbReference type="NCBI Taxonomy" id="72036"/>
    <lineage>
        <taxon>Eukaryota</taxon>
        <taxon>Metazoa</taxon>
        <taxon>Ecdysozoa</taxon>
        <taxon>Arthropoda</taxon>
        <taxon>Crustacea</taxon>
        <taxon>Multicrustacea</taxon>
        <taxon>Hexanauplia</taxon>
        <taxon>Copepoda</taxon>
        <taxon>Siphonostomatoida</taxon>
        <taxon>Caligidae</taxon>
        <taxon>Lepeophtheirus</taxon>
    </lineage>
</organism>